<dbReference type="Proteomes" id="UP001470230">
    <property type="component" value="Unassembled WGS sequence"/>
</dbReference>
<dbReference type="SUPFAM" id="SSF49562">
    <property type="entry name" value="C2 domain (Calcium/lipid-binding domain, CaLB)"/>
    <property type="match status" value="3"/>
</dbReference>
<comment type="caution">
    <text evidence="4">The sequence shown here is derived from an EMBL/GenBank/DDBJ whole genome shotgun (WGS) entry which is preliminary data.</text>
</comment>
<proteinExistence type="predicted"/>
<keyword evidence="2" id="KW-0106">Calcium</keyword>
<organism evidence="4 5">
    <name type="scientific">Tritrichomonas musculus</name>
    <dbReference type="NCBI Taxonomy" id="1915356"/>
    <lineage>
        <taxon>Eukaryota</taxon>
        <taxon>Metamonada</taxon>
        <taxon>Parabasalia</taxon>
        <taxon>Tritrichomonadida</taxon>
        <taxon>Tritrichomonadidae</taxon>
        <taxon>Tritrichomonas</taxon>
    </lineage>
</organism>
<dbReference type="Pfam" id="PF00168">
    <property type="entry name" value="C2"/>
    <property type="match status" value="3"/>
</dbReference>
<dbReference type="CDD" id="cd00030">
    <property type="entry name" value="C2"/>
    <property type="match status" value="2"/>
</dbReference>
<evidence type="ECO:0000313" key="5">
    <source>
        <dbReference type="Proteomes" id="UP001470230"/>
    </source>
</evidence>
<keyword evidence="5" id="KW-1185">Reference proteome</keyword>
<protein>
    <recommendedName>
        <fullName evidence="3">C2 domain-containing protein</fullName>
    </recommendedName>
</protein>
<evidence type="ECO:0000313" key="4">
    <source>
        <dbReference type="EMBL" id="KAK8848242.1"/>
    </source>
</evidence>
<evidence type="ECO:0000256" key="1">
    <source>
        <dbReference type="ARBA" id="ARBA00022723"/>
    </source>
</evidence>
<dbReference type="PANTHER" id="PTHR45911">
    <property type="entry name" value="C2 DOMAIN-CONTAINING PROTEIN"/>
    <property type="match status" value="1"/>
</dbReference>
<dbReference type="PROSITE" id="PS50004">
    <property type="entry name" value="C2"/>
    <property type="match status" value="2"/>
</dbReference>
<dbReference type="SMART" id="SM00239">
    <property type="entry name" value="C2"/>
    <property type="match status" value="3"/>
</dbReference>
<evidence type="ECO:0000259" key="3">
    <source>
        <dbReference type="PROSITE" id="PS50004"/>
    </source>
</evidence>
<evidence type="ECO:0000256" key="2">
    <source>
        <dbReference type="ARBA" id="ARBA00022837"/>
    </source>
</evidence>
<dbReference type="InterPro" id="IPR035892">
    <property type="entry name" value="C2_domain_sf"/>
</dbReference>
<dbReference type="PANTHER" id="PTHR45911:SF4">
    <property type="entry name" value="MULTIPLE C2 AND TRANSMEMBRANE DOMAIN-CONTAINING PROTEIN"/>
    <property type="match status" value="1"/>
</dbReference>
<dbReference type="Gene3D" id="2.60.40.150">
    <property type="entry name" value="C2 domain"/>
    <property type="match status" value="3"/>
</dbReference>
<feature type="domain" description="C2" evidence="3">
    <location>
        <begin position="242"/>
        <end position="362"/>
    </location>
</feature>
<sequence length="730" mass="81915">MATYNLNVKVLNIEGLTRNDLNTFVRIHLHERNQFYKTETAQQDANPKFNENITIPVYDPQKDQLVVEVCHSALNDSEDICDPYLIPLNTMTIGNAIAPADLELKKDDQPVGTLHLELSLTQKDATEVATFKGPVLLRVNITDAHGVTEVNGDTSNDTYLLFNLQGHDESETIKSIVNNTSLDPAWNQSFSIVVNDPQNDVVKMKMISGETTIIEHEHIVIHELEPYTVASQTFDFSDSEHTGGHLTIEYETVDLETFSKKPVNIHLKVLNGRDLKKMDADKSDPYVIASVGDKEVQTEVQKNTLEPEWNQEFDFVSQDPLNDKLTLKLRDKDVAVDDKMADDIVFNVRDFKTPEDKTPILYDVPLLYKGKPAGHLSFELLAEGECLIVKKASGESIVEFTVVKTDFPNAQNGVHIAYGILSNEEAPPIDVPFNEKVMFRCPDPQTDTLVVTFDDPEEGDDLCDPVVIPLNTIGLDGESEYDKDVTLDDEPCGHVHIIFFVREVGKEMKETTHPPESDTYSTEQVQERAAPIIEEYCDFQWGNYGSSYSTSFTGYSNCTPLSSTLDEAEIKFHKHAVLDDEPNAPAKPRRSETFSGQIKSIQLESAPEPLVVGEQYYATATLLGKSSRNSTKFPPIKSNPVEAKDANTLSFDDFKFDYAAKLKKGDFIDFILYHQSDNKQIAKSTIALEKVEQTDNEAPNTFDLLEYKFVKNPAKIGTLNADLKHTIQFQ</sequence>
<keyword evidence="1" id="KW-0479">Metal-binding</keyword>
<reference evidence="4 5" key="1">
    <citation type="submission" date="2024-04" db="EMBL/GenBank/DDBJ databases">
        <title>Tritrichomonas musculus Genome.</title>
        <authorList>
            <person name="Alves-Ferreira E."/>
            <person name="Grigg M."/>
            <person name="Lorenzi H."/>
            <person name="Galac M."/>
        </authorList>
    </citation>
    <scope>NUCLEOTIDE SEQUENCE [LARGE SCALE GENOMIC DNA]</scope>
    <source>
        <strain evidence="4 5">EAF2021</strain>
    </source>
</reference>
<dbReference type="EMBL" id="JAPFFF010000027">
    <property type="protein sequence ID" value="KAK8848242.1"/>
    <property type="molecule type" value="Genomic_DNA"/>
</dbReference>
<gene>
    <name evidence="4" type="ORF">M9Y10_019298</name>
</gene>
<feature type="domain" description="C2" evidence="3">
    <location>
        <begin position="1"/>
        <end position="104"/>
    </location>
</feature>
<accession>A0ABR2HJ32</accession>
<dbReference type="InterPro" id="IPR000008">
    <property type="entry name" value="C2_dom"/>
</dbReference>
<name>A0ABR2HJ32_9EUKA</name>